<gene>
    <name evidence="1" type="ORF">HNQ92_005785</name>
</gene>
<organism evidence="1 2">
    <name type="scientific">Rhabdobacter roseus</name>
    <dbReference type="NCBI Taxonomy" id="1655419"/>
    <lineage>
        <taxon>Bacteria</taxon>
        <taxon>Pseudomonadati</taxon>
        <taxon>Bacteroidota</taxon>
        <taxon>Cytophagia</taxon>
        <taxon>Cytophagales</taxon>
        <taxon>Cytophagaceae</taxon>
        <taxon>Rhabdobacter</taxon>
    </lineage>
</organism>
<proteinExistence type="predicted"/>
<dbReference type="RefSeq" id="WP_184180130.1">
    <property type="nucleotide sequence ID" value="NZ_JACHGF010000021.1"/>
</dbReference>
<reference evidence="1 2" key="1">
    <citation type="submission" date="2020-08" db="EMBL/GenBank/DDBJ databases">
        <title>Genomic Encyclopedia of Type Strains, Phase IV (KMG-IV): sequencing the most valuable type-strain genomes for metagenomic binning, comparative biology and taxonomic classification.</title>
        <authorList>
            <person name="Goeker M."/>
        </authorList>
    </citation>
    <scope>NUCLEOTIDE SEQUENCE [LARGE SCALE GENOMIC DNA]</scope>
    <source>
        <strain evidence="1 2">DSM 105074</strain>
    </source>
</reference>
<sequence length="73" mass="8383">MATFDFKRFHLRSINAHSEAERAAINQELKALYASLSSEEQQEFNEQLQAFLVREMGRLKSDFDSVKGMNSAN</sequence>
<keyword evidence="2" id="KW-1185">Reference proteome</keyword>
<evidence type="ECO:0000313" key="1">
    <source>
        <dbReference type="EMBL" id="MBB5287619.1"/>
    </source>
</evidence>
<evidence type="ECO:0008006" key="3">
    <source>
        <dbReference type="Google" id="ProtNLM"/>
    </source>
</evidence>
<protein>
    <recommendedName>
        <fullName evidence="3">Transcriptional regulator</fullName>
    </recommendedName>
</protein>
<accession>A0A840U724</accession>
<dbReference type="AlphaFoldDB" id="A0A840U724"/>
<dbReference type="Proteomes" id="UP000557307">
    <property type="component" value="Unassembled WGS sequence"/>
</dbReference>
<dbReference type="EMBL" id="JACHGF010000021">
    <property type="protein sequence ID" value="MBB5287619.1"/>
    <property type="molecule type" value="Genomic_DNA"/>
</dbReference>
<evidence type="ECO:0000313" key="2">
    <source>
        <dbReference type="Proteomes" id="UP000557307"/>
    </source>
</evidence>
<comment type="caution">
    <text evidence="1">The sequence shown here is derived from an EMBL/GenBank/DDBJ whole genome shotgun (WGS) entry which is preliminary data.</text>
</comment>
<name>A0A840U724_9BACT</name>